<evidence type="ECO:0000313" key="2">
    <source>
        <dbReference type="Proteomes" id="UP000265520"/>
    </source>
</evidence>
<protein>
    <submittedName>
        <fullName evidence="1">Uncharacterized protein</fullName>
    </submittedName>
</protein>
<organism evidence="1 2">
    <name type="scientific">Trifolium medium</name>
    <dbReference type="NCBI Taxonomy" id="97028"/>
    <lineage>
        <taxon>Eukaryota</taxon>
        <taxon>Viridiplantae</taxon>
        <taxon>Streptophyta</taxon>
        <taxon>Embryophyta</taxon>
        <taxon>Tracheophyta</taxon>
        <taxon>Spermatophyta</taxon>
        <taxon>Magnoliopsida</taxon>
        <taxon>eudicotyledons</taxon>
        <taxon>Gunneridae</taxon>
        <taxon>Pentapetalae</taxon>
        <taxon>rosids</taxon>
        <taxon>fabids</taxon>
        <taxon>Fabales</taxon>
        <taxon>Fabaceae</taxon>
        <taxon>Papilionoideae</taxon>
        <taxon>50 kb inversion clade</taxon>
        <taxon>NPAAA clade</taxon>
        <taxon>Hologalegina</taxon>
        <taxon>IRL clade</taxon>
        <taxon>Trifolieae</taxon>
        <taxon>Trifolium</taxon>
    </lineage>
</organism>
<dbReference type="Proteomes" id="UP000265520">
    <property type="component" value="Unassembled WGS sequence"/>
</dbReference>
<dbReference type="EMBL" id="LXQA010051940">
    <property type="protein sequence ID" value="MCI03367.1"/>
    <property type="molecule type" value="Genomic_DNA"/>
</dbReference>
<sequence length="43" mass="4600">HGGAMMDISGGFLENRYGQFVKDGGATAQFWLSSVSNITSYQA</sequence>
<name>A0A392NU57_9FABA</name>
<evidence type="ECO:0000313" key="1">
    <source>
        <dbReference type="EMBL" id="MCI03367.1"/>
    </source>
</evidence>
<accession>A0A392NU57</accession>
<keyword evidence="2" id="KW-1185">Reference proteome</keyword>
<feature type="non-terminal residue" evidence="1">
    <location>
        <position position="1"/>
    </location>
</feature>
<proteinExistence type="predicted"/>
<dbReference type="AlphaFoldDB" id="A0A392NU57"/>
<reference evidence="1 2" key="1">
    <citation type="journal article" date="2018" name="Front. Plant Sci.">
        <title>Red Clover (Trifolium pratense) and Zigzag Clover (T. medium) - A Picture of Genomic Similarities and Differences.</title>
        <authorList>
            <person name="Dluhosova J."/>
            <person name="Istvanek J."/>
            <person name="Nedelnik J."/>
            <person name="Repkova J."/>
        </authorList>
    </citation>
    <scope>NUCLEOTIDE SEQUENCE [LARGE SCALE GENOMIC DNA]</scope>
    <source>
        <strain evidence="2">cv. 10/8</strain>
        <tissue evidence="1">Leaf</tissue>
    </source>
</reference>
<comment type="caution">
    <text evidence="1">The sequence shown here is derived from an EMBL/GenBank/DDBJ whole genome shotgun (WGS) entry which is preliminary data.</text>
</comment>